<feature type="binding site" evidence="39">
    <location>
        <position position="158"/>
    </location>
    <ligand>
        <name>ATP</name>
        <dbReference type="ChEBI" id="CHEBI:30616"/>
    </ligand>
</feature>
<dbReference type="InterPro" id="IPR049587">
    <property type="entry name" value="TNK-like_SAM"/>
</dbReference>
<keyword evidence="30" id="KW-0168">Coated pit</keyword>
<feature type="compositionally biased region" description="Low complexity" evidence="40">
    <location>
        <begin position="570"/>
        <end position="580"/>
    </location>
</feature>
<dbReference type="GO" id="GO:0005886">
    <property type="term" value="C:plasma membrane"/>
    <property type="evidence" value="ECO:0007669"/>
    <property type="project" value="UniProtKB-SubCell"/>
</dbReference>
<evidence type="ECO:0000256" key="5">
    <source>
        <dbReference type="ARBA" id="ARBA00004180"/>
    </source>
</evidence>
<keyword evidence="31" id="KW-0539">Nucleus</keyword>
<feature type="domain" description="SH3" evidence="41">
    <location>
        <begin position="388"/>
        <end position="448"/>
    </location>
</feature>
<dbReference type="PROSITE" id="PS50002">
    <property type="entry name" value="SH3"/>
    <property type="match status" value="1"/>
</dbReference>
<evidence type="ECO:0000256" key="25">
    <source>
        <dbReference type="ARBA" id="ARBA00022842"/>
    </source>
</evidence>
<keyword evidence="28" id="KW-0472">Membrane</keyword>
<evidence type="ECO:0000256" key="15">
    <source>
        <dbReference type="ARBA" id="ARBA00022490"/>
    </source>
</evidence>
<keyword evidence="27" id="KW-0965">Cell junction</keyword>
<feature type="compositionally biased region" description="Low complexity" evidence="40">
    <location>
        <begin position="1088"/>
        <end position="1099"/>
    </location>
</feature>
<comment type="subcellular location">
    <subcellularLocation>
        <location evidence="8">Cell junction</location>
        <location evidence="8">Adherens junction</location>
    </subcellularLocation>
    <subcellularLocation>
        <location evidence="6">Cell membrane</location>
    </subcellularLocation>
    <subcellularLocation>
        <location evidence="7">Cytoplasm</location>
        <location evidence="7">Cytosol</location>
    </subcellularLocation>
    <subcellularLocation>
        <location evidence="5">Cytoplasmic vesicle membrane</location>
        <topology evidence="5">Peripheral membrane protein</topology>
        <orientation evidence="5">Cytoplasmic side</orientation>
    </subcellularLocation>
    <subcellularLocation>
        <location evidence="3">Cytoplasmic vesicle</location>
        <location evidence="3">Clathrin-coated vesicle</location>
    </subcellularLocation>
    <subcellularLocation>
        <location evidence="4">Endosome</location>
    </subcellularLocation>
    <subcellularLocation>
        <location evidence="9">Membrane</location>
        <location evidence="9">Clathrin-coated pit</location>
    </subcellularLocation>
    <subcellularLocation>
        <location evidence="2">Nucleus</location>
    </subcellularLocation>
</comment>
<dbReference type="InterPro" id="IPR037085">
    <property type="entry name" value="Cdc42-bd-like_dom_sf"/>
</dbReference>
<dbReference type="GO" id="GO:0005768">
    <property type="term" value="C:endosome"/>
    <property type="evidence" value="ECO:0007669"/>
    <property type="project" value="UniProtKB-SubCell"/>
</dbReference>
<dbReference type="Proteomes" id="UP001283361">
    <property type="component" value="Unassembled WGS sequence"/>
</dbReference>
<evidence type="ECO:0000256" key="20">
    <source>
        <dbReference type="ARBA" id="ARBA00022723"/>
    </source>
</evidence>
<dbReference type="InterPro" id="IPR001452">
    <property type="entry name" value="SH3_domain"/>
</dbReference>
<keyword evidence="32" id="KW-0968">Cytoplasmic vesicle</keyword>
<dbReference type="GO" id="GO:0004715">
    <property type="term" value="F:non-membrane spanning protein tyrosine kinase activity"/>
    <property type="evidence" value="ECO:0007669"/>
    <property type="project" value="UniProtKB-EC"/>
</dbReference>
<comment type="catalytic activity">
    <reaction evidence="33">
        <text>L-threonyl-[protein] + ATP = O-phospho-L-threonyl-[protein] + ADP + H(+)</text>
        <dbReference type="Rhea" id="RHEA:46608"/>
        <dbReference type="Rhea" id="RHEA-COMP:11060"/>
        <dbReference type="Rhea" id="RHEA-COMP:11605"/>
        <dbReference type="ChEBI" id="CHEBI:15378"/>
        <dbReference type="ChEBI" id="CHEBI:30013"/>
        <dbReference type="ChEBI" id="CHEBI:30616"/>
        <dbReference type="ChEBI" id="CHEBI:61977"/>
        <dbReference type="ChEBI" id="CHEBI:456216"/>
        <dbReference type="EC" id="2.7.11.1"/>
    </reaction>
</comment>
<evidence type="ECO:0000256" key="38">
    <source>
        <dbReference type="PROSITE-ProRule" id="PRU00192"/>
    </source>
</evidence>
<dbReference type="GO" id="GO:0046872">
    <property type="term" value="F:metal ion binding"/>
    <property type="evidence" value="ECO:0007669"/>
    <property type="project" value="UniProtKB-KW"/>
</dbReference>
<dbReference type="EC" id="2.7.10.2" evidence="10"/>
<dbReference type="PROSITE" id="PS50011">
    <property type="entry name" value="PROTEIN_KINASE_DOM"/>
    <property type="match status" value="1"/>
</dbReference>
<dbReference type="FunFam" id="4.10.680.10:FF:000001">
    <property type="entry name" value="activated CDC42 kinase 1 isoform X1"/>
    <property type="match status" value="1"/>
</dbReference>
<evidence type="ECO:0000256" key="8">
    <source>
        <dbReference type="ARBA" id="ARBA00004536"/>
    </source>
</evidence>
<evidence type="ECO:0000256" key="1">
    <source>
        <dbReference type="ARBA" id="ARBA00001946"/>
    </source>
</evidence>
<evidence type="ECO:0000256" key="2">
    <source>
        <dbReference type="ARBA" id="ARBA00004123"/>
    </source>
</evidence>
<feature type="compositionally biased region" description="Polar residues" evidence="40">
    <location>
        <begin position="1124"/>
        <end position="1133"/>
    </location>
</feature>
<evidence type="ECO:0000256" key="36">
    <source>
        <dbReference type="ARBA" id="ARBA00072244"/>
    </source>
</evidence>
<dbReference type="Gene3D" id="4.10.680.10">
    <property type="entry name" value="Cdc42-like binding domain"/>
    <property type="match status" value="1"/>
</dbReference>
<keyword evidence="16" id="KW-0723">Serine/threonine-protein kinase</keyword>
<evidence type="ECO:0000256" key="9">
    <source>
        <dbReference type="ARBA" id="ARBA00004600"/>
    </source>
</evidence>
<evidence type="ECO:0000256" key="13">
    <source>
        <dbReference type="ARBA" id="ARBA00022475"/>
    </source>
</evidence>
<comment type="similarity">
    <text evidence="35">Belongs to the protein kinase superfamily. Tyr protein kinase family.</text>
</comment>
<dbReference type="Pfam" id="PF07653">
    <property type="entry name" value="SH3_2"/>
    <property type="match status" value="1"/>
</dbReference>
<evidence type="ECO:0000256" key="12">
    <source>
        <dbReference type="ARBA" id="ARBA00022443"/>
    </source>
</evidence>
<evidence type="ECO:0000256" key="39">
    <source>
        <dbReference type="PROSITE-ProRule" id="PRU10141"/>
    </source>
</evidence>
<dbReference type="GO" id="GO:0004674">
    <property type="term" value="F:protein serine/threonine kinase activity"/>
    <property type="evidence" value="ECO:0007669"/>
    <property type="project" value="UniProtKB-KW"/>
</dbReference>
<evidence type="ECO:0000256" key="14">
    <source>
        <dbReference type="ARBA" id="ARBA00022481"/>
    </source>
</evidence>
<evidence type="ECO:0000259" key="41">
    <source>
        <dbReference type="PROSITE" id="PS50002"/>
    </source>
</evidence>
<evidence type="ECO:0000256" key="21">
    <source>
        <dbReference type="ARBA" id="ARBA00022741"/>
    </source>
</evidence>
<evidence type="ECO:0000256" key="32">
    <source>
        <dbReference type="ARBA" id="ARBA00023329"/>
    </source>
</evidence>
<feature type="region of interest" description="Disordered" evidence="40">
    <location>
        <begin position="1054"/>
        <end position="1133"/>
    </location>
</feature>
<dbReference type="PRINTS" id="PR00109">
    <property type="entry name" value="TYRKINASE"/>
</dbReference>
<dbReference type="Pfam" id="PF22931">
    <property type="entry name" value="SAM_TNK"/>
    <property type="match status" value="1"/>
</dbReference>
<sequence>MEENGGSEWLFDFLHGIQLNQFYIKLRDDLQVTRLVHFDYVKSEDLEKIGMGKPAIRRLLDAVKKQKSLSKKGLLDRILPGTKAGCVEKASSSSVVSKKGGGTSASPSSPEQLEMSLTCLIDKKNIHVYDKLGNGSFGVVRRGEWITPHGRKKEVAVKILRKDALSQAGAFEDFVKEVNAMHTLRHKNLIHLYGVILSTPLMMVTELASLGSLLDRLHKAQLAVLLSTLVDYAIQIAVGMGFLESRRFIHRDLACRNVLLKSDFLVKIGDFGLMRALPTQADHYVMQEQKKVPFAWCAPESLKSRQFSHASDVWMFGVTLWEMFTYGQEPWLGLNGSQILNKIDVDKERLPQPQHCPCDIYHLMLQCWAHKPSDRPSFSALKDLLSELIPENVKAIQDFNEEGKLAVTEGDLITVIEGRPEHFWWKGQNRRTTEVGSFPRNSVEVQRKLASADISVPLKNSFIHTGHGDPSGNTWGDPSQIDEVYLRNPMEPPDLEEQDESVNITDQFRAKMACARSQYNYNKLRNEGGNTQQHRHHHLPAQSHQVADSSKKQAPSRPPPPQHRSKSKAWESNSSNSSNKDAPLIDLNTDVSDVKISSIGETIENQQGFLPSGMDIFDSLSPPPSRSSQYCNLGTSVLPRPIFGDIDPDPFSVRTPVAAAIAAPLLQSLSLKNRNEMSGENAHNAAGRHGAASSTGPPYFESQDDSLLFASMSAGGRRRGPARSLSPPPSNAMHNLSFNQSSLKSDLFNSHSQTTGIPISIAMRASSNGIQQSSNPFKEPFEQSKNVPKPSDKKNEHAFDWLEEALRGKLSTSKKDFLKPLDNFSALNTDKGTPASKASYHFDPIHDKVPVEKNFSRSSKIQNTQKDMASHPMYDEVPNEEDYVKTEFLTTHSQDQATSEWHLPPASQPQTNKYQFSDQNVPHSGDSSTTDAVYGLYSFSSNYSDVAWGSEFNDDDFLEEYKDRNEDTDIGGFNCAPPIPPRTYHDEESRPKARLSHTHILPMMQHGEQRSHTHYFCIPAVNTPSHYSNFGGAAPQQAGKMTAAIKPYNAYRHQAQYHGGPSPPSPEGYENAERKATSQVSLQESGRNRWSVRSSSSSSPHVQHHEGQFLPGASGTHDVRIGPQQGSVSRPQLNNPSPELIGCVLQEVIGVTEDECRAALSLARWDVRTAVQYLKVEQLFRLGVSSRSTCRELLERLDWNLELAGSVLADRARAQDTVQCESAV</sequence>
<evidence type="ECO:0000256" key="19">
    <source>
        <dbReference type="ARBA" id="ARBA00022679"/>
    </source>
</evidence>
<dbReference type="SUPFAM" id="SSF50044">
    <property type="entry name" value="SH3-domain"/>
    <property type="match status" value="1"/>
</dbReference>
<feature type="region of interest" description="Disordered" evidence="40">
    <location>
        <begin position="770"/>
        <end position="793"/>
    </location>
</feature>
<feature type="domain" description="Protein kinase" evidence="42">
    <location>
        <begin position="126"/>
        <end position="389"/>
    </location>
</feature>
<dbReference type="InterPro" id="IPR015116">
    <property type="entry name" value="Cdc42-bd-like"/>
</dbReference>
<keyword evidence="17" id="KW-0597">Phosphoprotein</keyword>
<dbReference type="Pfam" id="PF07714">
    <property type="entry name" value="PK_Tyr_Ser-Thr"/>
    <property type="match status" value="1"/>
</dbReference>
<dbReference type="InterPro" id="IPR001245">
    <property type="entry name" value="Ser-Thr/Tyr_kinase_cat_dom"/>
</dbReference>
<dbReference type="GO" id="GO:0005524">
    <property type="term" value="F:ATP binding"/>
    <property type="evidence" value="ECO:0007669"/>
    <property type="project" value="UniProtKB-UniRule"/>
</dbReference>
<proteinExistence type="inferred from homology"/>
<dbReference type="Pfam" id="PF09027">
    <property type="entry name" value="GTPase_binding"/>
    <property type="match status" value="1"/>
</dbReference>
<evidence type="ECO:0000256" key="30">
    <source>
        <dbReference type="ARBA" id="ARBA00023176"/>
    </source>
</evidence>
<evidence type="ECO:0000256" key="33">
    <source>
        <dbReference type="ARBA" id="ARBA00047899"/>
    </source>
</evidence>
<evidence type="ECO:0000256" key="18">
    <source>
        <dbReference type="ARBA" id="ARBA00022583"/>
    </source>
</evidence>
<evidence type="ECO:0000259" key="42">
    <source>
        <dbReference type="PROSITE" id="PS50011"/>
    </source>
</evidence>
<dbReference type="CDD" id="cd09539">
    <property type="entry name" value="SAM_TNK-like"/>
    <property type="match status" value="1"/>
</dbReference>
<keyword evidence="22" id="KW-0967">Endosome</keyword>
<dbReference type="GO" id="GO:0005829">
    <property type="term" value="C:cytosol"/>
    <property type="evidence" value="ECO:0007669"/>
    <property type="project" value="UniProtKB-SubCell"/>
</dbReference>
<dbReference type="InterPro" id="IPR011009">
    <property type="entry name" value="Kinase-like_dom_sf"/>
</dbReference>
<keyword evidence="14" id="KW-0488">Methylation</keyword>
<keyword evidence="19" id="KW-0808">Transferase</keyword>
<keyword evidence="21 39" id="KW-0547">Nucleotide-binding</keyword>
<evidence type="ECO:0000256" key="22">
    <source>
        <dbReference type="ARBA" id="ARBA00022753"/>
    </source>
</evidence>
<dbReference type="SUPFAM" id="SSF56112">
    <property type="entry name" value="Protein kinase-like (PK-like)"/>
    <property type="match status" value="1"/>
</dbReference>
<feature type="region of interest" description="Disordered" evidence="40">
    <location>
        <begin position="894"/>
        <end position="928"/>
    </location>
</feature>
<keyword evidence="25" id="KW-0460">Magnesium</keyword>
<keyword evidence="23" id="KW-0418">Kinase</keyword>
<keyword evidence="29" id="KW-0829">Tyrosine-protein kinase</keyword>
<evidence type="ECO:0000256" key="34">
    <source>
        <dbReference type="ARBA" id="ARBA00048679"/>
    </source>
</evidence>
<comment type="catalytic activity">
    <reaction evidence="34">
        <text>L-seryl-[protein] + ATP = O-phospho-L-seryl-[protein] + ADP + H(+)</text>
        <dbReference type="Rhea" id="RHEA:17989"/>
        <dbReference type="Rhea" id="RHEA-COMP:9863"/>
        <dbReference type="Rhea" id="RHEA-COMP:11604"/>
        <dbReference type="ChEBI" id="CHEBI:15378"/>
        <dbReference type="ChEBI" id="CHEBI:29999"/>
        <dbReference type="ChEBI" id="CHEBI:30616"/>
        <dbReference type="ChEBI" id="CHEBI:83421"/>
        <dbReference type="ChEBI" id="CHEBI:456216"/>
        <dbReference type="EC" id="2.7.11.1"/>
    </reaction>
</comment>
<dbReference type="SMART" id="SM00219">
    <property type="entry name" value="TyrKc"/>
    <property type="match status" value="1"/>
</dbReference>
<dbReference type="PROSITE" id="PS00109">
    <property type="entry name" value="PROTEIN_KINASE_TYR"/>
    <property type="match status" value="1"/>
</dbReference>
<comment type="caution">
    <text evidence="43">The sequence shown here is derived from an EMBL/GenBank/DDBJ whole genome shotgun (WGS) entry which is preliminary data.</text>
</comment>
<keyword evidence="12 38" id="KW-0728">SH3 domain</keyword>
<evidence type="ECO:0000256" key="31">
    <source>
        <dbReference type="ARBA" id="ARBA00023242"/>
    </source>
</evidence>
<feature type="compositionally biased region" description="Polar residues" evidence="40">
    <location>
        <begin position="908"/>
        <end position="928"/>
    </location>
</feature>
<dbReference type="AlphaFoldDB" id="A0AAE1CRT7"/>
<organism evidence="43 44">
    <name type="scientific">Elysia crispata</name>
    <name type="common">lettuce slug</name>
    <dbReference type="NCBI Taxonomy" id="231223"/>
    <lineage>
        <taxon>Eukaryota</taxon>
        <taxon>Metazoa</taxon>
        <taxon>Spiralia</taxon>
        <taxon>Lophotrochozoa</taxon>
        <taxon>Mollusca</taxon>
        <taxon>Gastropoda</taxon>
        <taxon>Heterobranchia</taxon>
        <taxon>Euthyneura</taxon>
        <taxon>Panpulmonata</taxon>
        <taxon>Sacoglossa</taxon>
        <taxon>Placobranchoidea</taxon>
        <taxon>Plakobranchidae</taxon>
        <taxon>Elysia</taxon>
    </lineage>
</organism>
<dbReference type="FunFam" id="1.10.510.10:FF:000080">
    <property type="entry name" value="Putative activated CDC42 kinase 1"/>
    <property type="match status" value="1"/>
</dbReference>
<dbReference type="CDD" id="cd14328">
    <property type="entry name" value="UBA_TNK1"/>
    <property type="match status" value="1"/>
</dbReference>
<dbReference type="InterPro" id="IPR017441">
    <property type="entry name" value="Protein_kinase_ATP_BS"/>
</dbReference>
<protein>
    <recommendedName>
        <fullName evidence="36">Activated CDC42 kinase 1</fullName>
        <ecNumber evidence="10">2.7.10.2</ecNumber>
        <ecNumber evidence="11">2.7.11.1</ecNumber>
    </recommendedName>
    <alternativeName>
        <fullName evidence="37">Tyrosine kinase non-receptor protein 2</fullName>
    </alternativeName>
</protein>
<keyword evidence="24 39" id="KW-0067">ATP-binding</keyword>
<evidence type="ECO:0000256" key="35">
    <source>
        <dbReference type="ARBA" id="ARBA00060742"/>
    </source>
</evidence>
<gene>
    <name evidence="43" type="ORF">RRG08_007670</name>
</gene>
<evidence type="ECO:0000256" key="10">
    <source>
        <dbReference type="ARBA" id="ARBA00011903"/>
    </source>
</evidence>
<evidence type="ECO:0000256" key="17">
    <source>
        <dbReference type="ARBA" id="ARBA00022553"/>
    </source>
</evidence>
<evidence type="ECO:0000256" key="24">
    <source>
        <dbReference type="ARBA" id="ARBA00022840"/>
    </source>
</evidence>
<dbReference type="PANTHER" id="PTHR24418">
    <property type="entry name" value="TYROSINE-PROTEIN KINASE"/>
    <property type="match status" value="1"/>
</dbReference>
<dbReference type="EC" id="2.7.11.1" evidence="11"/>
<dbReference type="InterPro" id="IPR020635">
    <property type="entry name" value="Tyr_kinase_cat_dom"/>
</dbReference>
<keyword evidence="20" id="KW-0479">Metal-binding</keyword>
<evidence type="ECO:0000256" key="4">
    <source>
        <dbReference type="ARBA" id="ARBA00004177"/>
    </source>
</evidence>
<evidence type="ECO:0000256" key="37">
    <source>
        <dbReference type="ARBA" id="ARBA00077194"/>
    </source>
</evidence>
<keyword evidence="44" id="KW-1185">Reference proteome</keyword>
<feature type="region of interest" description="Disordered" evidence="40">
    <location>
        <begin position="714"/>
        <end position="737"/>
    </location>
</feature>
<dbReference type="EMBL" id="JAWDGP010006995">
    <property type="protein sequence ID" value="KAK3731591.1"/>
    <property type="molecule type" value="Genomic_DNA"/>
</dbReference>
<dbReference type="SMART" id="SM00326">
    <property type="entry name" value="SH3"/>
    <property type="match status" value="1"/>
</dbReference>
<dbReference type="GO" id="GO:0005634">
    <property type="term" value="C:nucleus"/>
    <property type="evidence" value="ECO:0007669"/>
    <property type="project" value="UniProtKB-SubCell"/>
</dbReference>
<evidence type="ECO:0000256" key="29">
    <source>
        <dbReference type="ARBA" id="ARBA00023137"/>
    </source>
</evidence>
<evidence type="ECO:0000313" key="43">
    <source>
        <dbReference type="EMBL" id="KAK3731591.1"/>
    </source>
</evidence>
<evidence type="ECO:0000256" key="6">
    <source>
        <dbReference type="ARBA" id="ARBA00004236"/>
    </source>
</evidence>
<evidence type="ECO:0000256" key="3">
    <source>
        <dbReference type="ARBA" id="ARBA00004132"/>
    </source>
</evidence>
<feature type="compositionally biased region" description="Low complexity" evidence="40">
    <location>
        <begin position="681"/>
        <end position="694"/>
    </location>
</feature>
<dbReference type="InterPro" id="IPR055175">
    <property type="entry name" value="ACK/TNK-like_SAM"/>
</dbReference>
<comment type="cofactor">
    <cofactor evidence="1">
        <name>Mg(2+)</name>
        <dbReference type="ChEBI" id="CHEBI:18420"/>
    </cofactor>
</comment>
<dbReference type="GO" id="GO:0030136">
    <property type="term" value="C:clathrin-coated vesicle"/>
    <property type="evidence" value="ECO:0007669"/>
    <property type="project" value="UniProtKB-SubCell"/>
</dbReference>
<evidence type="ECO:0000256" key="40">
    <source>
        <dbReference type="SAM" id="MobiDB-lite"/>
    </source>
</evidence>
<dbReference type="InterPro" id="IPR008266">
    <property type="entry name" value="Tyr_kinase_AS"/>
</dbReference>
<dbReference type="Gene3D" id="3.30.200.20">
    <property type="entry name" value="Phosphorylase Kinase, domain 1"/>
    <property type="match status" value="1"/>
</dbReference>
<dbReference type="GO" id="GO:0006897">
    <property type="term" value="P:endocytosis"/>
    <property type="evidence" value="ECO:0007669"/>
    <property type="project" value="UniProtKB-KW"/>
</dbReference>
<evidence type="ECO:0000313" key="44">
    <source>
        <dbReference type="Proteomes" id="UP001283361"/>
    </source>
</evidence>
<keyword evidence="15" id="KW-0963">Cytoplasm</keyword>
<evidence type="ECO:0000256" key="16">
    <source>
        <dbReference type="ARBA" id="ARBA00022527"/>
    </source>
</evidence>
<dbReference type="GO" id="GO:0005905">
    <property type="term" value="C:clathrin-coated pit"/>
    <property type="evidence" value="ECO:0007669"/>
    <property type="project" value="UniProtKB-SubCell"/>
</dbReference>
<dbReference type="FunFam" id="3.30.200.20:FF:000107">
    <property type="entry name" value="Putative activated CDC42 kinase 1"/>
    <property type="match status" value="1"/>
</dbReference>
<name>A0AAE1CRT7_9GAST</name>
<keyword evidence="13" id="KW-1003">Cell membrane</keyword>
<dbReference type="GO" id="GO:0030659">
    <property type="term" value="C:cytoplasmic vesicle membrane"/>
    <property type="evidence" value="ECO:0007669"/>
    <property type="project" value="UniProtKB-SubCell"/>
</dbReference>
<dbReference type="CDD" id="cd00174">
    <property type="entry name" value="SH3"/>
    <property type="match status" value="1"/>
</dbReference>
<evidence type="ECO:0000256" key="27">
    <source>
        <dbReference type="ARBA" id="ARBA00022949"/>
    </source>
</evidence>
<dbReference type="InterPro" id="IPR050198">
    <property type="entry name" value="Non-receptor_tyrosine_kinases"/>
</dbReference>
<dbReference type="PROSITE" id="PS00107">
    <property type="entry name" value="PROTEIN_KINASE_ATP"/>
    <property type="match status" value="1"/>
</dbReference>
<keyword evidence="18" id="KW-0254">Endocytosis</keyword>
<accession>A0AAE1CRT7</accession>
<evidence type="ECO:0000256" key="23">
    <source>
        <dbReference type="ARBA" id="ARBA00022777"/>
    </source>
</evidence>
<feature type="region of interest" description="Disordered" evidence="40">
    <location>
        <begin position="968"/>
        <end position="988"/>
    </location>
</feature>
<evidence type="ECO:0000256" key="7">
    <source>
        <dbReference type="ARBA" id="ARBA00004514"/>
    </source>
</evidence>
<dbReference type="Gene3D" id="1.10.510.10">
    <property type="entry name" value="Transferase(Phosphotransferase) domain 1"/>
    <property type="match status" value="1"/>
</dbReference>
<evidence type="ECO:0000256" key="26">
    <source>
        <dbReference type="ARBA" id="ARBA00022843"/>
    </source>
</evidence>
<evidence type="ECO:0000256" key="28">
    <source>
        <dbReference type="ARBA" id="ARBA00023136"/>
    </source>
</evidence>
<dbReference type="InterPro" id="IPR036028">
    <property type="entry name" value="SH3-like_dom_sf"/>
</dbReference>
<keyword evidence="26" id="KW-0832">Ubl conjugation</keyword>
<reference evidence="43" key="1">
    <citation type="journal article" date="2023" name="G3 (Bethesda)">
        <title>A reference genome for the long-term kleptoplast-retaining sea slug Elysia crispata morphotype clarki.</title>
        <authorList>
            <person name="Eastman K.E."/>
            <person name="Pendleton A.L."/>
            <person name="Shaikh M.A."/>
            <person name="Suttiyut T."/>
            <person name="Ogas R."/>
            <person name="Tomko P."/>
            <person name="Gavelis G."/>
            <person name="Widhalm J.R."/>
            <person name="Wisecaver J.H."/>
        </authorList>
    </citation>
    <scope>NUCLEOTIDE SEQUENCE</scope>
    <source>
        <strain evidence="43">ECLA1</strain>
    </source>
</reference>
<dbReference type="InterPro" id="IPR000719">
    <property type="entry name" value="Prot_kinase_dom"/>
</dbReference>
<feature type="region of interest" description="Disordered" evidence="40">
    <location>
        <begin position="677"/>
        <end position="700"/>
    </location>
</feature>
<feature type="region of interest" description="Disordered" evidence="40">
    <location>
        <begin position="524"/>
        <end position="586"/>
    </location>
</feature>
<evidence type="ECO:0000256" key="11">
    <source>
        <dbReference type="ARBA" id="ARBA00012513"/>
    </source>
</evidence>
<dbReference type="GO" id="GO:0005912">
    <property type="term" value="C:adherens junction"/>
    <property type="evidence" value="ECO:0007669"/>
    <property type="project" value="UniProtKB-SubCell"/>
</dbReference>
<dbReference type="CDD" id="cd05040">
    <property type="entry name" value="PTKc_Ack_like"/>
    <property type="match status" value="1"/>
</dbReference>